<dbReference type="Gene3D" id="1.10.287.950">
    <property type="entry name" value="Methyl-accepting chemotaxis protein"/>
    <property type="match status" value="1"/>
</dbReference>
<dbReference type="InterPro" id="IPR003660">
    <property type="entry name" value="HAMP_dom"/>
</dbReference>
<dbReference type="CDD" id="cd06225">
    <property type="entry name" value="HAMP"/>
    <property type="match status" value="1"/>
</dbReference>
<keyword evidence="3 7" id="KW-0472">Membrane</keyword>
<accession>A0A7X2Z8B7</accession>
<dbReference type="AlphaFoldDB" id="A0A7X2Z8B7"/>
<comment type="caution">
    <text evidence="10">The sequence shown here is derived from an EMBL/GenBank/DDBJ whole genome shotgun (WGS) entry which is preliminary data.</text>
</comment>
<dbReference type="SMART" id="SM00304">
    <property type="entry name" value="HAMP"/>
    <property type="match status" value="1"/>
</dbReference>
<evidence type="ECO:0000259" key="8">
    <source>
        <dbReference type="PROSITE" id="PS50111"/>
    </source>
</evidence>
<feature type="transmembrane region" description="Helical" evidence="7">
    <location>
        <begin position="50"/>
        <end position="67"/>
    </location>
</feature>
<evidence type="ECO:0000313" key="11">
    <source>
        <dbReference type="Proteomes" id="UP000450917"/>
    </source>
</evidence>
<dbReference type="CDD" id="cd11386">
    <property type="entry name" value="MCP_signal"/>
    <property type="match status" value="1"/>
</dbReference>
<gene>
    <name evidence="10" type="ORF">GNP93_05765</name>
</gene>
<keyword evidence="4 6" id="KW-0807">Transducer</keyword>
<comment type="subcellular location">
    <subcellularLocation>
        <location evidence="1">Cell membrane</location>
    </subcellularLocation>
</comment>
<dbReference type="PANTHER" id="PTHR32089:SF112">
    <property type="entry name" value="LYSOZYME-LIKE PROTEIN-RELATED"/>
    <property type="match status" value="1"/>
</dbReference>
<feature type="domain" description="HAMP" evidence="9">
    <location>
        <begin position="375"/>
        <end position="427"/>
    </location>
</feature>
<protein>
    <submittedName>
        <fullName evidence="10">HAMP domain-containing protein</fullName>
    </submittedName>
</protein>
<keyword evidence="11" id="KW-1185">Reference proteome</keyword>
<evidence type="ECO:0000256" key="5">
    <source>
        <dbReference type="ARBA" id="ARBA00029447"/>
    </source>
</evidence>
<dbReference type="InterPro" id="IPR004089">
    <property type="entry name" value="MCPsignal_dom"/>
</dbReference>
<dbReference type="PROSITE" id="PS50885">
    <property type="entry name" value="HAMP"/>
    <property type="match status" value="1"/>
</dbReference>
<evidence type="ECO:0000256" key="4">
    <source>
        <dbReference type="ARBA" id="ARBA00023224"/>
    </source>
</evidence>
<evidence type="ECO:0000256" key="7">
    <source>
        <dbReference type="SAM" id="Phobius"/>
    </source>
</evidence>
<evidence type="ECO:0000313" key="10">
    <source>
        <dbReference type="EMBL" id="MUG70185.1"/>
    </source>
</evidence>
<dbReference type="Gene3D" id="6.10.340.10">
    <property type="match status" value="1"/>
</dbReference>
<reference evidence="10 11" key="1">
    <citation type="submission" date="2019-11" db="EMBL/GenBank/DDBJ databases">
        <title>Draft genome sequences of five Paenibacillus species of dairy origin.</title>
        <authorList>
            <person name="Olajide A.M."/>
            <person name="Chen S."/>
            <person name="Lapointe G."/>
        </authorList>
    </citation>
    <scope>NUCLEOTIDE SEQUENCE [LARGE SCALE GENOMIC DNA]</scope>
    <source>
        <strain evidence="10 11">2CS3</strain>
    </source>
</reference>
<evidence type="ECO:0000256" key="1">
    <source>
        <dbReference type="ARBA" id="ARBA00004236"/>
    </source>
</evidence>
<dbReference type="EMBL" id="WNZX01000003">
    <property type="protein sequence ID" value="MUG70185.1"/>
    <property type="molecule type" value="Genomic_DNA"/>
</dbReference>
<dbReference type="GO" id="GO:0005886">
    <property type="term" value="C:plasma membrane"/>
    <property type="evidence" value="ECO:0007669"/>
    <property type="project" value="UniProtKB-SubCell"/>
</dbReference>
<organism evidence="10 11">
    <name type="scientific">Paenibacillus validus</name>
    <dbReference type="NCBI Taxonomy" id="44253"/>
    <lineage>
        <taxon>Bacteria</taxon>
        <taxon>Bacillati</taxon>
        <taxon>Bacillota</taxon>
        <taxon>Bacilli</taxon>
        <taxon>Bacillales</taxon>
        <taxon>Paenibacillaceae</taxon>
        <taxon>Paenibacillus</taxon>
    </lineage>
</organism>
<keyword evidence="7" id="KW-1133">Transmembrane helix</keyword>
<evidence type="ECO:0000256" key="2">
    <source>
        <dbReference type="ARBA" id="ARBA00022475"/>
    </source>
</evidence>
<feature type="domain" description="Methyl-accepting transducer" evidence="8">
    <location>
        <begin position="446"/>
        <end position="682"/>
    </location>
</feature>
<keyword evidence="2" id="KW-1003">Cell membrane</keyword>
<dbReference type="PANTHER" id="PTHR32089">
    <property type="entry name" value="METHYL-ACCEPTING CHEMOTAXIS PROTEIN MCPB"/>
    <property type="match status" value="1"/>
</dbReference>
<feature type="transmembrane region" description="Helical" evidence="7">
    <location>
        <begin position="354"/>
        <end position="375"/>
    </location>
</feature>
<proteinExistence type="inferred from homology"/>
<evidence type="ECO:0000256" key="6">
    <source>
        <dbReference type="PROSITE-ProRule" id="PRU00284"/>
    </source>
</evidence>
<evidence type="ECO:0000256" key="3">
    <source>
        <dbReference type="ARBA" id="ARBA00023136"/>
    </source>
</evidence>
<dbReference type="Proteomes" id="UP000450917">
    <property type="component" value="Unassembled WGS sequence"/>
</dbReference>
<dbReference type="GO" id="GO:0007165">
    <property type="term" value="P:signal transduction"/>
    <property type="evidence" value="ECO:0007669"/>
    <property type="project" value="UniProtKB-KW"/>
</dbReference>
<dbReference type="Pfam" id="PF00015">
    <property type="entry name" value="MCPsignal"/>
    <property type="match status" value="1"/>
</dbReference>
<evidence type="ECO:0000259" key="9">
    <source>
        <dbReference type="PROSITE" id="PS50885"/>
    </source>
</evidence>
<sequence length="733" mass="80398">MAGLFFMYSINNQEGISMVKGNRTQRSQKFLIIFTPGIGLMNRFKYASKFLLIGLLVLVPLSIFLYLQLSASAKEIALTEQKQVGLEYVSRLNDFLIAVDVHRALIVGSIHGDKDLKSQLAGNEEALNQIVAGLNELDGRLGESLNSTEQWKALQSKWSELKGRGVSLTGQDALDQYGAILTDTRAIITKIGNASHLVLDSQLDSYYLMDSTVRQFPTLMDRVGRARALAVHYAGSKTPIFTTEERTLTSLLDQIRTSMDTVKGNLESLRTENEMLSFELLDAWQEHNQLVLQLNRWINNQIIIPKQVDQTPKAVFDDLSNLIKQTQTHYDTELKAYEHLLQTRLTGLHQKNTLFVLLGLLIPLALLYIFISFYLSVKRAVSALEQTATEVTNGNLTSRVQLQTRDELAIVGNSFNQMTEAFRNAIQTSITVSERVAVSAQSLTQSASQSTETSNRITDAIQEVAQGANTQLKGAEETSTAMEEMAQGVQRIAETSSSVSEAATQTSQLAQKGNDAVRKAVKQMENIYKHVDTSAKVIEELGARSQEIGSISSLITDVAIQTNLLALNASIEAARAGEHGAGFMVVASEVKKLAEQTKTAAAQISELIQHIQGQTKDASVHMNEGVLETKRGQEVIKQTGDAFEQIMSAVEHVAHQIQEVSAAAEQMSAGTQQVTASMGEIVSISRVSADNALQVSSSSQEQLATMQEIHASAEALHASAQELQQVIRRYTVV</sequence>
<dbReference type="SMART" id="SM00283">
    <property type="entry name" value="MA"/>
    <property type="match status" value="1"/>
</dbReference>
<dbReference type="SUPFAM" id="SSF58104">
    <property type="entry name" value="Methyl-accepting chemotaxis protein (MCP) signaling domain"/>
    <property type="match status" value="1"/>
</dbReference>
<dbReference type="PROSITE" id="PS50111">
    <property type="entry name" value="CHEMOTAXIS_TRANSDUC_2"/>
    <property type="match status" value="1"/>
</dbReference>
<keyword evidence="7" id="KW-0812">Transmembrane</keyword>
<name>A0A7X2Z8B7_9BACL</name>
<comment type="similarity">
    <text evidence="5">Belongs to the methyl-accepting chemotaxis (MCP) protein family.</text>
</comment>
<dbReference type="Pfam" id="PF00672">
    <property type="entry name" value="HAMP"/>
    <property type="match status" value="1"/>
</dbReference>